<organism evidence="1 2">
    <name type="scientific">Alicyclobacillus ferrooxydans</name>
    <dbReference type="NCBI Taxonomy" id="471514"/>
    <lineage>
        <taxon>Bacteria</taxon>
        <taxon>Bacillati</taxon>
        <taxon>Bacillota</taxon>
        <taxon>Bacilli</taxon>
        <taxon>Bacillales</taxon>
        <taxon>Alicyclobacillaceae</taxon>
        <taxon>Alicyclobacillus</taxon>
    </lineage>
</organism>
<dbReference type="RefSeq" id="WP_054967257.1">
    <property type="nucleotide sequence ID" value="NZ_LJCO01000008.1"/>
</dbReference>
<dbReference type="EMBL" id="LJCO01000008">
    <property type="protein sequence ID" value="KPV45503.1"/>
    <property type="molecule type" value="Genomic_DNA"/>
</dbReference>
<name>A0A0P9F2B0_9BACL</name>
<sequence>MGKQQPFRWYRIVGHPQDGRSMDFVYYVESSSPHNVIKHYGKRRKCETGNGCIIVQFPFHENGVQLMPPTWTPERAEPIDSSVTTVLKVIPATRYVCECGKEHASEFPYPSMWCSCGRKAYPVGKMPYQKGVQQKQGNHPLEYP</sequence>
<comment type="caution">
    <text evidence="1">The sequence shown here is derived from an EMBL/GenBank/DDBJ whole genome shotgun (WGS) entry which is preliminary data.</text>
</comment>
<dbReference type="AlphaFoldDB" id="A0A0P9F2B0"/>
<protein>
    <submittedName>
        <fullName evidence="1">Uncharacterized protein</fullName>
    </submittedName>
</protein>
<keyword evidence="2" id="KW-1185">Reference proteome</keyword>
<evidence type="ECO:0000313" key="2">
    <source>
        <dbReference type="Proteomes" id="UP000050482"/>
    </source>
</evidence>
<evidence type="ECO:0000313" key="1">
    <source>
        <dbReference type="EMBL" id="KPV45503.1"/>
    </source>
</evidence>
<dbReference type="Proteomes" id="UP000050482">
    <property type="component" value="Unassembled WGS sequence"/>
</dbReference>
<proteinExistence type="predicted"/>
<dbReference type="PATRIC" id="fig|471514.4.peg.103"/>
<reference evidence="1 2" key="1">
    <citation type="submission" date="2015-09" db="EMBL/GenBank/DDBJ databases">
        <title>Draft genome sequence of Alicyclobacillus ferrooxydans DSM 22381.</title>
        <authorList>
            <person name="Hemp J."/>
        </authorList>
    </citation>
    <scope>NUCLEOTIDE SEQUENCE [LARGE SCALE GENOMIC DNA]</scope>
    <source>
        <strain evidence="1 2">TC-34</strain>
    </source>
</reference>
<gene>
    <name evidence="1" type="ORF">AN477_00650</name>
</gene>
<dbReference type="OrthoDB" id="2376959at2"/>
<accession>A0A0P9F2B0</accession>